<dbReference type="InterPro" id="IPR006115">
    <property type="entry name" value="6PGDH_NADP-bd"/>
</dbReference>
<protein>
    <submittedName>
        <fullName evidence="6">NAD(P)-binding domain-containing protein</fullName>
    </submittedName>
</protein>
<keyword evidence="3" id="KW-0732">Signal</keyword>
<organism evidence="6 7">
    <name type="scientific">Streptomyces glaucosporus</name>
    <dbReference type="NCBI Taxonomy" id="284044"/>
    <lineage>
        <taxon>Bacteria</taxon>
        <taxon>Bacillati</taxon>
        <taxon>Actinomycetota</taxon>
        <taxon>Actinomycetes</taxon>
        <taxon>Kitasatosporales</taxon>
        <taxon>Streptomycetaceae</taxon>
        <taxon>Streptomyces</taxon>
    </lineage>
</organism>
<dbReference type="SUPFAM" id="SSF51735">
    <property type="entry name" value="NAD(P)-binding Rossmann-fold domains"/>
    <property type="match status" value="1"/>
</dbReference>
<dbReference type="PANTHER" id="PTHR43580:SF2">
    <property type="entry name" value="CYTOKINE-LIKE NUCLEAR FACTOR N-PAC"/>
    <property type="match status" value="1"/>
</dbReference>
<dbReference type="Proteomes" id="UP001500058">
    <property type="component" value="Unassembled WGS sequence"/>
</dbReference>
<dbReference type="Gene3D" id="1.10.1040.10">
    <property type="entry name" value="N-(1-d-carboxylethyl)-l-norvaline Dehydrogenase, domain 2"/>
    <property type="match status" value="1"/>
</dbReference>
<feature type="signal peptide" evidence="3">
    <location>
        <begin position="1"/>
        <end position="21"/>
    </location>
</feature>
<evidence type="ECO:0000256" key="1">
    <source>
        <dbReference type="ARBA" id="ARBA00009080"/>
    </source>
</evidence>
<evidence type="ECO:0000256" key="2">
    <source>
        <dbReference type="ARBA" id="ARBA00023002"/>
    </source>
</evidence>
<evidence type="ECO:0000259" key="4">
    <source>
        <dbReference type="Pfam" id="PF03446"/>
    </source>
</evidence>
<dbReference type="InterPro" id="IPR015815">
    <property type="entry name" value="HIBADH-related"/>
</dbReference>
<dbReference type="PANTHER" id="PTHR43580">
    <property type="entry name" value="OXIDOREDUCTASE GLYR1-RELATED"/>
    <property type="match status" value="1"/>
</dbReference>
<sequence length="294" mass="30154">MNADRPAVTVLGLGSMGSALAAALLDRGHPTTVWNRSAHKAEVLVGKGASPAGTAGEAVAASPLVVACVLDYDVLRAVLDPVAGSLAGRTLVNLTSGSPEQARETAEWARSHGAGYLDGAIMTTPPGVGSPEMMFLYSGPEPVFETWRPTLAALGDPLHLGGDPGMASLYDAALLGLMWATLTGWLHGTALVGAEGTEATAFTPIAVRWLTAVAGFMTTYASQVDAGRYPGDDATVDVQIAAIDHLLHAAGARGLDNALPELLKDAMVRARAAGHGRDSYASVIEVLRNPSPGA</sequence>
<feature type="chain" id="PRO_5047474065" evidence="3">
    <location>
        <begin position="22"/>
        <end position="294"/>
    </location>
</feature>
<dbReference type="Gene3D" id="3.40.50.720">
    <property type="entry name" value="NAD(P)-binding Rossmann-like Domain"/>
    <property type="match status" value="1"/>
</dbReference>
<name>A0ABN3HUQ2_9ACTN</name>
<evidence type="ECO:0000259" key="5">
    <source>
        <dbReference type="Pfam" id="PF21761"/>
    </source>
</evidence>
<comment type="similarity">
    <text evidence="1">Belongs to the HIBADH-related family.</text>
</comment>
<dbReference type="Pfam" id="PF21761">
    <property type="entry name" value="RedAm-like_C"/>
    <property type="match status" value="1"/>
</dbReference>
<dbReference type="InterPro" id="IPR036291">
    <property type="entry name" value="NAD(P)-bd_dom_sf"/>
</dbReference>
<dbReference type="InterPro" id="IPR048666">
    <property type="entry name" value="RedAm-like_C"/>
</dbReference>
<dbReference type="EMBL" id="BAAATJ010000003">
    <property type="protein sequence ID" value="GAA2388374.1"/>
    <property type="molecule type" value="Genomic_DNA"/>
</dbReference>
<comment type="caution">
    <text evidence="6">The sequence shown here is derived from an EMBL/GenBank/DDBJ whole genome shotgun (WGS) entry which is preliminary data.</text>
</comment>
<evidence type="ECO:0000313" key="7">
    <source>
        <dbReference type="Proteomes" id="UP001500058"/>
    </source>
</evidence>
<dbReference type="RefSeq" id="WP_344629561.1">
    <property type="nucleotide sequence ID" value="NZ_BAAATJ010000003.1"/>
</dbReference>
<evidence type="ECO:0000256" key="3">
    <source>
        <dbReference type="SAM" id="SignalP"/>
    </source>
</evidence>
<keyword evidence="7" id="KW-1185">Reference proteome</keyword>
<reference evidence="6 7" key="1">
    <citation type="journal article" date="2019" name="Int. J. Syst. Evol. Microbiol.">
        <title>The Global Catalogue of Microorganisms (GCM) 10K type strain sequencing project: providing services to taxonomists for standard genome sequencing and annotation.</title>
        <authorList>
            <consortium name="The Broad Institute Genomics Platform"/>
            <consortium name="The Broad Institute Genome Sequencing Center for Infectious Disease"/>
            <person name="Wu L."/>
            <person name="Ma J."/>
        </authorList>
    </citation>
    <scope>NUCLEOTIDE SEQUENCE [LARGE SCALE GENOMIC DNA]</scope>
    <source>
        <strain evidence="6 7">JCM 6921</strain>
    </source>
</reference>
<dbReference type="InterPro" id="IPR051265">
    <property type="entry name" value="HIBADH-related_NP60_sf"/>
</dbReference>
<dbReference type="PIRSF" id="PIRSF000103">
    <property type="entry name" value="HIBADH"/>
    <property type="match status" value="1"/>
</dbReference>
<feature type="domain" description="NADPH-dependent reductive aminase-like C-terminal" evidence="5">
    <location>
        <begin position="163"/>
        <end position="288"/>
    </location>
</feature>
<keyword evidence="2" id="KW-0560">Oxidoreductase</keyword>
<feature type="domain" description="6-phosphogluconate dehydrogenase NADP-binding" evidence="4">
    <location>
        <begin position="8"/>
        <end position="156"/>
    </location>
</feature>
<accession>A0ABN3HUQ2</accession>
<evidence type="ECO:0000313" key="6">
    <source>
        <dbReference type="EMBL" id="GAA2388374.1"/>
    </source>
</evidence>
<proteinExistence type="inferred from homology"/>
<gene>
    <name evidence="6" type="ORF">GCM10010420_09530</name>
</gene>
<dbReference type="InterPro" id="IPR013328">
    <property type="entry name" value="6PGD_dom2"/>
</dbReference>
<dbReference type="Pfam" id="PF03446">
    <property type="entry name" value="NAD_binding_2"/>
    <property type="match status" value="1"/>
</dbReference>